<evidence type="ECO:0000256" key="1">
    <source>
        <dbReference type="SAM" id="Coils"/>
    </source>
</evidence>
<keyword evidence="1" id="KW-0175">Coiled coil</keyword>
<evidence type="ECO:0000313" key="2">
    <source>
        <dbReference type="EMBL" id="TYO94862.1"/>
    </source>
</evidence>
<reference evidence="2 3" key="1">
    <citation type="submission" date="2019-07" db="EMBL/GenBank/DDBJ databases">
        <title>Genomic Encyclopedia of Type Strains, Phase I: the one thousand microbial genomes (KMG-I) project.</title>
        <authorList>
            <person name="Kyrpides N."/>
        </authorList>
    </citation>
    <scope>NUCLEOTIDE SEQUENCE [LARGE SCALE GENOMIC DNA]</scope>
    <source>
        <strain evidence="2 3">DSM 6562</strain>
    </source>
</reference>
<organism evidence="2 3">
    <name type="scientific">Desulfallas thermosapovorans DSM 6562</name>
    <dbReference type="NCBI Taxonomy" id="1121431"/>
    <lineage>
        <taxon>Bacteria</taxon>
        <taxon>Bacillati</taxon>
        <taxon>Bacillota</taxon>
        <taxon>Clostridia</taxon>
        <taxon>Eubacteriales</taxon>
        <taxon>Desulfallaceae</taxon>
        <taxon>Desulfallas</taxon>
    </lineage>
</organism>
<feature type="coiled-coil region" evidence="1">
    <location>
        <begin position="23"/>
        <end position="70"/>
    </location>
</feature>
<evidence type="ECO:0000313" key="3">
    <source>
        <dbReference type="Proteomes" id="UP000323166"/>
    </source>
</evidence>
<dbReference type="Proteomes" id="UP000323166">
    <property type="component" value="Unassembled WGS sequence"/>
</dbReference>
<dbReference type="AlphaFoldDB" id="A0A5S4ZQA5"/>
<dbReference type="EMBL" id="VNHM01000011">
    <property type="protein sequence ID" value="TYO94862.1"/>
    <property type="molecule type" value="Genomic_DNA"/>
</dbReference>
<proteinExistence type="predicted"/>
<accession>A0A5S4ZQA5</accession>
<sequence length="74" mass="8889">MDYSDPGQRYQKGMNYGEKINFSYELEQEIVENKEELAKLKDSNEDEARIEELEARIRKNEKLLQDVQNDIHLR</sequence>
<protein>
    <submittedName>
        <fullName evidence="2">Uncharacterized protein</fullName>
    </submittedName>
</protein>
<dbReference type="RefSeq" id="WP_166512105.1">
    <property type="nucleotide sequence ID" value="NZ_VNHM01000011.1"/>
</dbReference>
<name>A0A5S4ZQA5_9FIRM</name>
<comment type="caution">
    <text evidence="2">The sequence shown here is derived from an EMBL/GenBank/DDBJ whole genome shotgun (WGS) entry which is preliminary data.</text>
</comment>
<gene>
    <name evidence="2" type="ORF">LX24_02115</name>
</gene>
<keyword evidence="3" id="KW-1185">Reference proteome</keyword>